<dbReference type="AlphaFoldDB" id="A0AAD7FU31"/>
<sequence>TTIMSASRPTPLWGQLLRKHTLAVPSTESPLPPTAPLDRNGTSMRILLHDTQANFEKFSTKVDTLTSGIDDTKRELLIVRDLFQKEHESLTMDFVDLVNRSQTQVQKSVGEPAQATALESFRKDVEIRLEGLTKRLDDMQSVSELPSLSIHGINAL</sequence>
<dbReference type="EMBL" id="JARKIF010000005">
    <property type="protein sequence ID" value="KAJ7639078.1"/>
    <property type="molecule type" value="Genomic_DNA"/>
</dbReference>
<comment type="caution">
    <text evidence="1">The sequence shown here is derived from an EMBL/GenBank/DDBJ whole genome shotgun (WGS) entry which is preliminary data.</text>
</comment>
<feature type="non-terminal residue" evidence="1">
    <location>
        <position position="156"/>
    </location>
</feature>
<accession>A0AAD7FU31</accession>
<keyword evidence="2" id="KW-1185">Reference proteome</keyword>
<evidence type="ECO:0000313" key="2">
    <source>
        <dbReference type="Proteomes" id="UP001221142"/>
    </source>
</evidence>
<name>A0AAD7FU31_9AGAR</name>
<evidence type="ECO:0000313" key="1">
    <source>
        <dbReference type="EMBL" id="KAJ7639078.1"/>
    </source>
</evidence>
<gene>
    <name evidence="1" type="ORF">FB45DRAFT_741254</name>
</gene>
<organism evidence="1 2">
    <name type="scientific">Roridomyces roridus</name>
    <dbReference type="NCBI Taxonomy" id="1738132"/>
    <lineage>
        <taxon>Eukaryota</taxon>
        <taxon>Fungi</taxon>
        <taxon>Dikarya</taxon>
        <taxon>Basidiomycota</taxon>
        <taxon>Agaricomycotina</taxon>
        <taxon>Agaricomycetes</taxon>
        <taxon>Agaricomycetidae</taxon>
        <taxon>Agaricales</taxon>
        <taxon>Marasmiineae</taxon>
        <taxon>Mycenaceae</taxon>
        <taxon>Roridomyces</taxon>
    </lineage>
</organism>
<protein>
    <submittedName>
        <fullName evidence="1">Uncharacterized protein</fullName>
    </submittedName>
</protein>
<reference evidence="1" key="1">
    <citation type="submission" date="2023-03" db="EMBL/GenBank/DDBJ databases">
        <title>Massive genome expansion in bonnet fungi (Mycena s.s.) driven by repeated elements and novel gene families across ecological guilds.</title>
        <authorList>
            <consortium name="Lawrence Berkeley National Laboratory"/>
            <person name="Harder C.B."/>
            <person name="Miyauchi S."/>
            <person name="Viragh M."/>
            <person name="Kuo A."/>
            <person name="Thoen E."/>
            <person name="Andreopoulos B."/>
            <person name="Lu D."/>
            <person name="Skrede I."/>
            <person name="Drula E."/>
            <person name="Henrissat B."/>
            <person name="Morin E."/>
            <person name="Kohler A."/>
            <person name="Barry K."/>
            <person name="LaButti K."/>
            <person name="Morin E."/>
            <person name="Salamov A."/>
            <person name="Lipzen A."/>
            <person name="Mereny Z."/>
            <person name="Hegedus B."/>
            <person name="Baldrian P."/>
            <person name="Stursova M."/>
            <person name="Weitz H."/>
            <person name="Taylor A."/>
            <person name="Grigoriev I.V."/>
            <person name="Nagy L.G."/>
            <person name="Martin F."/>
            <person name="Kauserud H."/>
        </authorList>
    </citation>
    <scope>NUCLEOTIDE SEQUENCE</scope>
    <source>
        <strain evidence="1">9284</strain>
    </source>
</reference>
<proteinExistence type="predicted"/>
<dbReference type="Proteomes" id="UP001221142">
    <property type="component" value="Unassembled WGS sequence"/>
</dbReference>